<feature type="transmembrane region" description="Helical" evidence="8">
    <location>
        <begin position="390"/>
        <end position="409"/>
    </location>
</feature>
<feature type="transmembrane region" description="Helical" evidence="8">
    <location>
        <begin position="52"/>
        <end position="69"/>
    </location>
</feature>
<feature type="transmembrane region" description="Helical" evidence="8">
    <location>
        <begin position="224"/>
        <end position="243"/>
    </location>
</feature>
<keyword evidence="11" id="KW-0378">Hydrolase</keyword>
<dbReference type="InterPro" id="IPR002656">
    <property type="entry name" value="Acyl_transf_3_dom"/>
</dbReference>
<evidence type="ECO:0000259" key="9">
    <source>
        <dbReference type="Pfam" id="PF01757"/>
    </source>
</evidence>
<feature type="transmembrane region" description="Helical" evidence="8">
    <location>
        <begin position="194"/>
        <end position="218"/>
    </location>
</feature>
<feature type="transmembrane region" description="Helical" evidence="8">
    <location>
        <begin position="90"/>
        <end position="110"/>
    </location>
</feature>
<evidence type="ECO:0000256" key="1">
    <source>
        <dbReference type="ARBA" id="ARBA00004651"/>
    </source>
</evidence>
<feature type="transmembrane region" description="Helical" evidence="8">
    <location>
        <begin position="28"/>
        <end position="46"/>
    </location>
</feature>
<evidence type="ECO:0000256" key="5">
    <source>
        <dbReference type="ARBA" id="ARBA00022989"/>
    </source>
</evidence>
<dbReference type="InterPro" id="IPR050879">
    <property type="entry name" value="Acyltransferase_3"/>
</dbReference>
<keyword evidence="3 11" id="KW-0808">Transferase</keyword>
<dbReference type="InterPro" id="IPR036514">
    <property type="entry name" value="SGNH_hydro_sf"/>
</dbReference>
<dbReference type="Gene3D" id="3.40.50.1110">
    <property type="entry name" value="SGNH hydrolase"/>
    <property type="match status" value="1"/>
</dbReference>
<gene>
    <name evidence="11" type="ORF">SAMN06296429_1055</name>
</gene>
<dbReference type="EMBL" id="FWXN01000005">
    <property type="protein sequence ID" value="SMC54677.1"/>
    <property type="molecule type" value="Genomic_DNA"/>
</dbReference>
<evidence type="ECO:0000256" key="4">
    <source>
        <dbReference type="ARBA" id="ARBA00022692"/>
    </source>
</evidence>
<feature type="transmembrane region" description="Helical" evidence="8">
    <location>
        <begin position="350"/>
        <end position="370"/>
    </location>
</feature>
<dbReference type="Pfam" id="PF01757">
    <property type="entry name" value="Acyl_transf_3"/>
    <property type="match status" value="1"/>
</dbReference>
<dbReference type="Proteomes" id="UP000192634">
    <property type="component" value="Unassembled WGS sequence"/>
</dbReference>
<evidence type="ECO:0000313" key="12">
    <source>
        <dbReference type="Proteomes" id="UP000192634"/>
    </source>
</evidence>
<dbReference type="GO" id="GO:0009103">
    <property type="term" value="P:lipopolysaccharide biosynthetic process"/>
    <property type="evidence" value="ECO:0007669"/>
    <property type="project" value="TreeGrafter"/>
</dbReference>
<dbReference type="RefSeq" id="WP_084450428.1">
    <property type="nucleotide sequence ID" value="NZ_FWXN01000005.1"/>
</dbReference>
<organism evidence="11 12">
    <name type="scientific">Janibacter indicus</name>
    <dbReference type="NCBI Taxonomy" id="857417"/>
    <lineage>
        <taxon>Bacteria</taxon>
        <taxon>Bacillati</taxon>
        <taxon>Actinomycetota</taxon>
        <taxon>Actinomycetes</taxon>
        <taxon>Micrococcales</taxon>
        <taxon>Intrasporangiaceae</taxon>
        <taxon>Janibacter</taxon>
    </lineage>
</organism>
<evidence type="ECO:0000313" key="11">
    <source>
        <dbReference type="EMBL" id="SMC54677.1"/>
    </source>
</evidence>
<accession>A0A1W2A1V6</accession>
<evidence type="ECO:0000256" key="2">
    <source>
        <dbReference type="ARBA" id="ARBA00022475"/>
    </source>
</evidence>
<feature type="transmembrane region" description="Helical" evidence="8">
    <location>
        <begin position="255"/>
        <end position="273"/>
    </location>
</feature>
<feature type="transmembrane region" description="Helical" evidence="8">
    <location>
        <begin position="293"/>
        <end position="315"/>
    </location>
</feature>
<evidence type="ECO:0000256" key="3">
    <source>
        <dbReference type="ARBA" id="ARBA00022679"/>
    </source>
</evidence>
<dbReference type="SUPFAM" id="SSF52266">
    <property type="entry name" value="SGNH hydrolase"/>
    <property type="match status" value="1"/>
</dbReference>
<keyword evidence="4 8" id="KW-0812">Transmembrane</keyword>
<evidence type="ECO:0000256" key="8">
    <source>
        <dbReference type="SAM" id="Phobius"/>
    </source>
</evidence>
<keyword evidence="6 8" id="KW-0472">Membrane</keyword>
<dbReference type="GO" id="GO:0016747">
    <property type="term" value="F:acyltransferase activity, transferring groups other than amino-acyl groups"/>
    <property type="evidence" value="ECO:0007669"/>
    <property type="project" value="InterPro"/>
</dbReference>
<reference evidence="11 12" key="1">
    <citation type="submission" date="2017-04" db="EMBL/GenBank/DDBJ databases">
        <authorList>
            <person name="Afonso C.L."/>
            <person name="Miller P.J."/>
            <person name="Scott M.A."/>
            <person name="Spackman E."/>
            <person name="Goraichik I."/>
            <person name="Dimitrov K.M."/>
            <person name="Suarez D.L."/>
            <person name="Swayne D.E."/>
        </authorList>
    </citation>
    <scope>NUCLEOTIDE SEQUENCE [LARGE SCALE GENOMIC DNA]</scope>
    <source>
        <strain evidence="11 12">CGMCC 1.12511</strain>
    </source>
</reference>
<keyword evidence="2" id="KW-1003">Cell membrane</keyword>
<name>A0A1W2A1V6_9MICO</name>
<dbReference type="InterPro" id="IPR043968">
    <property type="entry name" value="SGNH"/>
</dbReference>
<comment type="subcellular location">
    <subcellularLocation>
        <location evidence="1">Cell membrane</location>
        <topology evidence="1">Multi-pass membrane protein</topology>
    </subcellularLocation>
</comment>
<proteinExistence type="predicted"/>
<evidence type="ECO:0000256" key="6">
    <source>
        <dbReference type="ARBA" id="ARBA00023136"/>
    </source>
</evidence>
<dbReference type="GO" id="GO:0005886">
    <property type="term" value="C:plasma membrane"/>
    <property type="evidence" value="ECO:0007669"/>
    <property type="project" value="UniProtKB-SubCell"/>
</dbReference>
<feature type="transmembrane region" description="Helical" evidence="8">
    <location>
        <begin position="164"/>
        <end position="182"/>
    </location>
</feature>
<dbReference type="AlphaFoldDB" id="A0A1W2A1V6"/>
<keyword evidence="5 8" id="KW-1133">Transmembrane helix</keyword>
<dbReference type="OrthoDB" id="3404679at2"/>
<dbReference type="PANTHER" id="PTHR23028:SF53">
    <property type="entry name" value="ACYL_TRANSF_3 DOMAIN-CONTAINING PROTEIN"/>
    <property type="match status" value="1"/>
</dbReference>
<feature type="transmembrane region" description="Helical" evidence="8">
    <location>
        <begin position="327"/>
        <end position="344"/>
    </location>
</feature>
<evidence type="ECO:0000259" key="10">
    <source>
        <dbReference type="Pfam" id="PF19040"/>
    </source>
</evidence>
<keyword evidence="7 11" id="KW-0012">Acyltransferase</keyword>
<sequence length="687" mass="74245">MKRNDLKAPRTAGLSTAGSHHRTDIQGLRALAVAAVVLAHAGVSWLGGGFVGVDLFFVLSGFLITELLIREWQRHGRVSLPNFWARRVRRLLPASALVLVVTAIASAFLLPAAQRRPVSVDIVWSALFAANWRFADQGTDYFAADRAVSPVQHFWSLAVEEQFYVIWPFLAVACGVAGASLVRRVAPQRDPGEGIRWVFGAVAAVVVVASCLYSIRLTGDNQPLAYFGTFSRAWQLAVGALLASGVPLVRRLPGIVRHLLAVTGLAAFAWAVLSLEETGGSSSYPGTAALVPTLGAGALVAAGTGGSHLLGPVLALRPLQWLGDLSYSLYLWHFPVLIIGAAYLDPAGWTVRSALVAVAVVAAWASYVWLETPLRSLPRLARSARTSIALGLALVVGSSAVAVGAPRVAPSETKVLNADGEEVDLGRVLVDPLFDLRDDPRAPGCTAVAFDDTTNDECLRGDPHGDKRVVLLGDSHAGSIVHALDPAAQRAGWRLNIWSKPACPIPDVPYYDAGRRTRNTPCEEWKAAVFERAVAADPDVVVLTSSMNDAKEVIDPSTGERLDARTSRPRIIAGYRKSIEYFTSRDIPVVVIQDWPKAPQQIPDCLLKTKDARKCAFGRSSIPRPEPQALKGLDGVRLLRIDDAFCGKRTCSPLPGRTLVYRDNNHLTRTYANSLAPLIQREIYDRY</sequence>
<dbReference type="PANTHER" id="PTHR23028">
    <property type="entry name" value="ACETYLTRANSFERASE"/>
    <property type="match status" value="1"/>
</dbReference>
<feature type="domain" description="SGNH" evidence="10">
    <location>
        <begin position="454"/>
        <end position="680"/>
    </location>
</feature>
<evidence type="ECO:0000256" key="7">
    <source>
        <dbReference type="ARBA" id="ARBA00023315"/>
    </source>
</evidence>
<protein>
    <submittedName>
        <fullName evidence="11">Peptidoglycan/LPS O-acetylase OafA/YrhL, contains acyltransferase and SGNH-hydrolase domains</fullName>
    </submittedName>
</protein>
<dbReference type="Pfam" id="PF19040">
    <property type="entry name" value="SGNH"/>
    <property type="match status" value="1"/>
</dbReference>
<feature type="domain" description="Acyltransferase 3" evidence="9">
    <location>
        <begin position="24"/>
        <end position="367"/>
    </location>
</feature>
<dbReference type="GO" id="GO:0016787">
    <property type="term" value="F:hydrolase activity"/>
    <property type="evidence" value="ECO:0007669"/>
    <property type="project" value="UniProtKB-KW"/>
</dbReference>